<dbReference type="EMBL" id="BMKU01000012">
    <property type="protein sequence ID" value="GGH06391.1"/>
    <property type="molecule type" value="Genomic_DNA"/>
</dbReference>
<accession>A0ABQ1XY50</accession>
<evidence type="ECO:0000313" key="3">
    <source>
        <dbReference type="Proteomes" id="UP000596938"/>
    </source>
</evidence>
<feature type="region of interest" description="Disordered" evidence="1">
    <location>
        <begin position="1"/>
        <end position="23"/>
    </location>
</feature>
<proteinExistence type="predicted"/>
<evidence type="ECO:0000256" key="1">
    <source>
        <dbReference type="SAM" id="MobiDB-lite"/>
    </source>
</evidence>
<gene>
    <name evidence="2" type="ORF">GCM10011577_33540</name>
</gene>
<evidence type="ECO:0000313" key="2">
    <source>
        <dbReference type="EMBL" id="GGH06391.1"/>
    </source>
</evidence>
<dbReference type="Proteomes" id="UP000596938">
    <property type="component" value="Unassembled WGS sequence"/>
</dbReference>
<keyword evidence="3" id="KW-1185">Reference proteome</keyword>
<sequence length="82" mass="8608">MAAAPRISSRRRFRAAAGAGAGSVREGDMEFLQGARGGPGSTGRWNAAYVTSAAGGRLLRLFRPRLFYWRRTAAGASGPGLP</sequence>
<protein>
    <submittedName>
        <fullName evidence="2">Uncharacterized protein</fullName>
    </submittedName>
</protein>
<name>A0ABQ1XY50_9MICC</name>
<organism evidence="2 3">
    <name type="scientific">Pseudarthrobacter polychromogenes</name>
    <dbReference type="NCBI Taxonomy" id="1676"/>
    <lineage>
        <taxon>Bacteria</taxon>
        <taxon>Bacillati</taxon>
        <taxon>Actinomycetota</taxon>
        <taxon>Actinomycetes</taxon>
        <taxon>Micrococcales</taxon>
        <taxon>Micrococcaceae</taxon>
        <taxon>Pseudarthrobacter</taxon>
    </lineage>
</organism>
<comment type="caution">
    <text evidence="2">The sequence shown here is derived from an EMBL/GenBank/DDBJ whole genome shotgun (WGS) entry which is preliminary data.</text>
</comment>
<reference evidence="3" key="1">
    <citation type="journal article" date="2019" name="Int. J. Syst. Evol. Microbiol.">
        <title>The Global Catalogue of Microorganisms (GCM) 10K type strain sequencing project: providing services to taxonomists for standard genome sequencing and annotation.</title>
        <authorList>
            <consortium name="The Broad Institute Genomics Platform"/>
            <consortium name="The Broad Institute Genome Sequencing Center for Infectious Disease"/>
            <person name="Wu L."/>
            <person name="Ma J."/>
        </authorList>
    </citation>
    <scope>NUCLEOTIDE SEQUENCE [LARGE SCALE GENOMIC DNA]</scope>
    <source>
        <strain evidence="3">CGMCC 1.1927</strain>
    </source>
</reference>